<evidence type="ECO:0000313" key="3">
    <source>
        <dbReference type="Proteomes" id="UP001152622"/>
    </source>
</evidence>
<dbReference type="EMBL" id="JAINUF010000006">
    <property type="protein sequence ID" value="KAJ8355684.1"/>
    <property type="molecule type" value="Genomic_DNA"/>
</dbReference>
<feature type="region of interest" description="Disordered" evidence="1">
    <location>
        <begin position="43"/>
        <end position="62"/>
    </location>
</feature>
<name>A0A9Q1FCI3_SYNKA</name>
<comment type="caution">
    <text evidence="2">The sequence shown here is derived from an EMBL/GenBank/DDBJ whole genome shotgun (WGS) entry which is preliminary data.</text>
</comment>
<organism evidence="2 3">
    <name type="scientific">Synaphobranchus kaupii</name>
    <name type="common">Kaup's arrowtooth eel</name>
    <dbReference type="NCBI Taxonomy" id="118154"/>
    <lineage>
        <taxon>Eukaryota</taxon>
        <taxon>Metazoa</taxon>
        <taxon>Chordata</taxon>
        <taxon>Craniata</taxon>
        <taxon>Vertebrata</taxon>
        <taxon>Euteleostomi</taxon>
        <taxon>Actinopterygii</taxon>
        <taxon>Neopterygii</taxon>
        <taxon>Teleostei</taxon>
        <taxon>Anguilliformes</taxon>
        <taxon>Synaphobranchidae</taxon>
        <taxon>Synaphobranchus</taxon>
    </lineage>
</organism>
<sequence>MADKRRTSKNPVILRLLRRHWGEGADHARVRQLAPVRQSKVLLTDPLSPPRERSSSASSPISALGYAPLKCDQMVLREMSSQAPTIVSNRAAAF</sequence>
<reference evidence="2" key="1">
    <citation type="journal article" date="2023" name="Science">
        <title>Genome structures resolve the early diversification of teleost fishes.</title>
        <authorList>
            <person name="Parey E."/>
            <person name="Louis A."/>
            <person name="Montfort J."/>
            <person name="Bouchez O."/>
            <person name="Roques C."/>
            <person name="Iampietro C."/>
            <person name="Lluch J."/>
            <person name="Castinel A."/>
            <person name="Donnadieu C."/>
            <person name="Desvignes T."/>
            <person name="Floi Bucao C."/>
            <person name="Jouanno E."/>
            <person name="Wen M."/>
            <person name="Mejri S."/>
            <person name="Dirks R."/>
            <person name="Jansen H."/>
            <person name="Henkel C."/>
            <person name="Chen W.J."/>
            <person name="Zahm M."/>
            <person name="Cabau C."/>
            <person name="Klopp C."/>
            <person name="Thompson A.W."/>
            <person name="Robinson-Rechavi M."/>
            <person name="Braasch I."/>
            <person name="Lecointre G."/>
            <person name="Bobe J."/>
            <person name="Postlethwait J.H."/>
            <person name="Berthelot C."/>
            <person name="Roest Crollius H."/>
            <person name="Guiguen Y."/>
        </authorList>
    </citation>
    <scope>NUCLEOTIDE SEQUENCE</scope>
    <source>
        <strain evidence="2">WJC10195</strain>
    </source>
</reference>
<dbReference type="Proteomes" id="UP001152622">
    <property type="component" value="Chromosome 6"/>
</dbReference>
<accession>A0A9Q1FCI3</accession>
<keyword evidence="3" id="KW-1185">Reference proteome</keyword>
<proteinExistence type="predicted"/>
<evidence type="ECO:0000256" key="1">
    <source>
        <dbReference type="SAM" id="MobiDB-lite"/>
    </source>
</evidence>
<evidence type="ECO:0000313" key="2">
    <source>
        <dbReference type="EMBL" id="KAJ8355684.1"/>
    </source>
</evidence>
<protein>
    <submittedName>
        <fullName evidence="2">Uncharacterized protein</fullName>
    </submittedName>
</protein>
<gene>
    <name evidence="2" type="ORF">SKAU_G00184780</name>
</gene>
<dbReference type="AlphaFoldDB" id="A0A9Q1FCI3"/>